<feature type="transmembrane region" description="Helical" evidence="1">
    <location>
        <begin position="76"/>
        <end position="96"/>
    </location>
</feature>
<dbReference type="KEGG" id="caul:KCG34_13750"/>
<proteinExistence type="predicted"/>
<protein>
    <submittedName>
        <fullName evidence="2">Uncharacterized protein</fullName>
    </submittedName>
</protein>
<keyword evidence="1" id="KW-0472">Membrane</keyword>
<evidence type="ECO:0000313" key="2">
    <source>
        <dbReference type="EMBL" id="QUD86164.1"/>
    </source>
</evidence>
<gene>
    <name evidence="2" type="ORF">KCG34_13750</name>
</gene>
<accession>A0A975FVQ6</accession>
<evidence type="ECO:0000256" key="1">
    <source>
        <dbReference type="SAM" id="Phobius"/>
    </source>
</evidence>
<keyword evidence="1" id="KW-1133">Transmembrane helix</keyword>
<name>A0A975FVQ6_9CAUL</name>
<keyword evidence="1" id="KW-0812">Transmembrane</keyword>
<evidence type="ECO:0000313" key="3">
    <source>
        <dbReference type="Proteomes" id="UP000676409"/>
    </source>
</evidence>
<reference evidence="2" key="1">
    <citation type="submission" date="2021-04" db="EMBL/GenBank/DDBJ databases">
        <title>The complete genome sequence of Caulobacter sp. S6.</title>
        <authorList>
            <person name="Tang Y."/>
            <person name="Ouyang W."/>
            <person name="Liu Q."/>
            <person name="Huang B."/>
            <person name="Guo Z."/>
            <person name="Lei P."/>
        </authorList>
    </citation>
    <scope>NUCLEOTIDE SEQUENCE</scope>
    <source>
        <strain evidence="2">S6</strain>
    </source>
</reference>
<dbReference type="RefSeq" id="WP_211936216.1">
    <property type="nucleotide sequence ID" value="NZ_CP073078.1"/>
</dbReference>
<dbReference type="EMBL" id="CP073078">
    <property type="protein sequence ID" value="QUD86164.1"/>
    <property type="molecule type" value="Genomic_DNA"/>
</dbReference>
<organism evidence="2 3">
    <name type="scientific">Phenylobacterium montanum</name>
    <dbReference type="NCBI Taxonomy" id="2823693"/>
    <lineage>
        <taxon>Bacteria</taxon>
        <taxon>Pseudomonadati</taxon>
        <taxon>Pseudomonadota</taxon>
        <taxon>Alphaproteobacteria</taxon>
        <taxon>Caulobacterales</taxon>
        <taxon>Caulobacteraceae</taxon>
        <taxon>Phenylobacterium</taxon>
    </lineage>
</organism>
<sequence>MPHAASRQPPFENRWTSGRKAWRWYRALESLGVDNARMRMSHPSAGQAPHFPDPDIPLGFVQDWLSWHDRRARRNAVIALSAGVLVVVIGVAALIFGPLPAI</sequence>
<dbReference type="AlphaFoldDB" id="A0A975FVQ6"/>
<keyword evidence="3" id="KW-1185">Reference proteome</keyword>
<dbReference type="Proteomes" id="UP000676409">
    <property type="component" value="Chromosome"/>
</dbReference>